<keyword evidence="24" id="KW-1185">Reference proteome</keyword>
<dbReference type="NCBIfam" id="TIGR01005">
    <property type="entry name" value="eps_transp_fam"/>
    <property type="match status" value="1"/>
</dbReference>
<keyword evidence="9" id="KW-0067">ATP-binding</keyword>
<dbReference type="GO" id="GO:0005886">
    <property type="term" value="C:plasma membrane"/>
    <property type="evidence" value="ECO:0007669"/>
    <property type="project" value="UniProtKB-SubCell"/>
</dbReference>
<dbReference type="Gene3D" id="3.40.50.300">
    <property type="entry name" value="P-loop containing nucleotide triphosphate hydrolases"/>
    <property type="match status" value="1"/>
</dbReference>
<dbReference type="InterPro" id="IPR005702">
    <property type="entry name" value="Wzc-like_C"/>
</dbReference>
<evidence type="ECO:0000256" key="7">
    <source>
        <dbReference type="ARBA" id="ARBA00022741"/>
    </source>
</evidence>
<keyword evidence="7" id="KW-0547">Nucleotide-binding</keyword>
<feature type="domain" description="Tyrosine-protein kinase G-rich" evidence="22">
    <location>
        <begin position="394"/>
        <end position="474"/>
    </location>
</feature>
<evidence type="ECO:0000259" key="22">
    <source>
        <dbReference type="Pfam" id="PF13807"/>
    </source>
</evidence>
<keyword evidence="8 23" id="KW-0418">Kinase</keyword>
<dbReference type="SUPFAM" id="SSF52540">
    <property type="entry name" value="P-loop containing nucleoside triphosphate hydrolases"/>
    <property type="match status" value="1"/>
</dbReference>
<evidence type="ECO:0000256" key="19">
    <source>
        <dbReference type="SAM" id="Phobius"/>
    </source>
</evidence>
<dbReference type="InterPro" id="IPR025669">
    <property type="entry name" value="AAA_dom"/>
</dbReference>
<evidence type="ECO:0000256" key="14">
    <source>
        <dbReference type="ARBA" id="ARBA00053015"/>
    </source>
</evidence>
<reference evidence="23 24" key="1">
    <citation type="submission" date="2018-05" db="EMBL/GenBank/DDBJ databases">
        <title>Genomic Encyclopedia of Type Strains, Phase IV (KMG-V): Genome sequencing to study the core and pangenomes of soil and plant-associated prokaryotes.</title>
        <authorList>
            <person name="Whitman W."/>
        </authorList>
    </citation>
    <scope>NUCLEOTIDE SEQUENCE [LARGE SCALE GENOMIC DNA]</scope>
    <source>
        <strain evidence="23 24">SLV-132</strain>
    </source>
</reference>
<evidence type="ECO:0000256" key="18">
    <source>
        <dbReference type="SAM" id="Coils"/>
    </source>
</evidence>
<protein>
    <recommendedName>
        <fullName evidence="16">Putative tyrosine-protein kinase EpsB</fullName>
    </recommendedName>
    <alternativeName>
        <fullName evidence="17">EPS I polysaccharide export protein EpsB</fullName>
    </alternativeName>
</protein>
<dbReference type="InterPro" id="IPR003856">
    <property type="entry name" value="LPS_length_determ_N"/>
</dbReference>
<proteinExistence type="inferred from homology"/>
<feature type="coiled-coil region" evidence="18">
    <location>
        <begin position="272"/>
        <end position="359"/>
    </location>
</feature>
<evidence type="ECO:0000256" key="17">
    <source>
        <dbReference type="ARBA" id="ARBA00081049"/>
    </source>
</evidence>
<evidence type="ECO:0000256" key="6">
    <source>
        <dbReference type="ARBA" id="ARBA00022692"/>
    </source>
</evidence>
<dbReference type="GO" id="GO:0005524">
    <property type="term" value="F:ATP binding"/>
    <property type="evidence" value="ECO:0007669"/>
    <property type="project" value="UniProtKB-KW"/>
</dbReference>
<dbReference type="InterPro" id="IPR027417">
    <property type="entry name" value="P-loop_NTPase"/>
</dbReference>
<keyword evidence="6 19" id="KW-0812">Transmembrane</keyword>
<comment type="catalytic activity">
    <reaction evidence="14">
        <text>L-tyrosyl-[protein] + ATP = O-phospho-L-tyrosyl-[protein] + ADP + H(+)</text>
        <dbReference type="Rhea" id="RHEA:10596"/>
        <dbReference type="Rhea" id="RHEA-COMP:10136"/>
        <dbReference type="Rhea" id="RHEA-COMP:20101"/>
        <dbReference type="ChEBI" id="CHEBI:15378"/>
        <dbReference type="ChEBI" id="CHEBI:30616"/>
        <dbReference type="ChEBI" id="CHEBI:46858"/>
        <dbReference type="ChEBI" id="CHEBI:61978"/>
        <dbReference type="ChEBI" id="CHEBI:456216"/>
    </reaction>
</comment>
<evidence type="ECO:0000256" key="8">
    <source>
        <dbReference type="ARBA" id="ARBA00022777"/>
    </source>
</evidence>
<dbReference type="CDD" id="cd05387">
    <property type="entry name" value="BY-kinase"/>
    <property type="match status" value="1"/>
</dbReference>
<dbReference type="AlphaFoldDB" id="A0A316ELV9"/>
<dbReference type="InterPro" id="IPR032807">
    <property type="entry name" value="GNVR"/>
</dbReference>
<comment type="similarity">
    <text evidence="2">Belongs to the etk/wzc family.</text>
</comment>
<dbReference type="GO" id="GO:0000271">
    <property type="term" value="P:polysaccharide biosynthetic process"/>
    <property type="evidence" value="ECO:0007669"/>
    <property type="project" value="UniProtKB-KW"/>
</dbReference>
<keyword evidence="10 19" id="KW-1133">Transmembrane helix</keyword>
<evidence type="ECO:0000256" key="3">
    <source>
        <dbReference type="ARBA" id="ARBA00022475"/>
    </source>
</evidence>
<evidence type="ECO:0000256" key="10">
    <source>
        <dbReference type="ARBA" id="ARBA00022989"/>
    </source>
</evidence>
<evidence type="ECO:0000313" key="24">
    <source>
        <dbReference type="Proteomes" id="UP000245754"/>
    </source>
</evidence>
<dbReference type="PANTHER" id="PTHR32309:SF32">
    <property type="entry name" value="TYROSINE-PROTEIN KINASE ETK-RELATED"/>
    <property type="match status" value="1"/>
</dbReference>
<feature type="domain" description="Polysaccharide chain length determinant N-terminal" evidence="20">
    <location>
        <begin position="22"/>
        <end position="114"/>
    </location>
</feature>
<dbReference type="Pfam" id="PF13614">
    <property type="entry name" value="AAA_31"/>
    <property type="match status" value="1"/>
</dbReference>
<evidence type="ECO:0000259" key="21">
    <source>
        <dbReference type="Pfam" id="PF13614"/>
    </source>
</evidence>
<dbReference type="GO" id="GO:0004713">
    <property type="term" value="F:protein tyrosine kinase activity"/>
    <property type="evidence" value="ECO:0007669"/>
    <property type="project" value="UniProtKB-KW"/>
</dbReference>
<keyword evidence="5" id="KW-0808">Transferase</keyword>
<keyword evidence="18" id="KW-0175">Coiled coil</keyword>
<evidence type="ECO:0000256" key="4">
    <source>
        <dbReference type="ARBA" id="ARBA00022519"/>
    </source>
</evidence>
<keyword evidence="12" id="KW-0829">Tyrosine-protein kinase</keyword>
<keyword evidence="13" id="KW-0270">Exopolysaccharide synthesis</keyword>
<organism evidence="23 24">
    <name type="scientific">Cupriavidus plantarum</name>
    <dbReference type="NCBI Taxonomy" id="942865"/>
    <lineage>
        <taxon>Bacteria</taxon>
        <taxon>Pseudomonadati</taxon>
        <taxon>Pseudomonadota</taxon>
        <taxon>Betaproteobacteria</taxon>
        <taxon>Burkholderiales</taxon>
        <taxon>Burkholderiaceae</taxon>
        <taxon>Cupriavidus</taxon>
    </lineage>
</organism>
<accession>A0A316ELV9</accession>
<evidence type="ECO:0000256" key="16">
    <source>
        <dbReference type="ARBA" id="ARBA00067833"/>
    </source>
</evidence>
<dbReference type="InterPro" id="IPR005700">
    <property type="entry name" value="EPS_ExoP-like"/>
</dbReference>
<dbReference type="EMBL" id="QGGT01000005">
    <property type="protein sequence ID" value="PWK33119.1"/>
    <property type="molecule type" value="Genomic_DNA"/>
</dbReference>
<dbReference type="Pfam" id="PF02706">
    <property type="entry name" value="Wzz"/>
    <property type="match status" value="1"/>
</dbReference>
<gene>
    <name evidence="23" type="ORF">C7419_105113</name>
</gene>
<evidence type="ECO:0000256" key="12">
    <source>
        <dbReference type="ARBA" id="ARBA00023137"/>
    </source>
</evidence>
<keyword evidence="3" id="KW-1003">Cell membrane</keyword>
<evidence type="ECO:0000256" key="13">
    <source>
        <dbReference type="ARBA" id="ARBA00023169"/>
    </source>
</evidence>
<name>A0A316ELV9_9BURK</name>
<evidence type="ECO:0000256" key="9">
    <source>
        <dbReference type="ARBA" id="ARBA00022840"/>
    </source>
</evidence>
<feature type="transmembrane region" description="Helical" evidence="19">
    <location>
        <begin position="452"/>
        <end position="471"/>
    </location>
</feature>
<evidence type="ECO:0000256" key="11">
    <source>
        <dbReference type="ARBA" id="ARBA00023136"/>
    </source>
</evidence>
<keyword evidence="11 19" id="KW-0472">Membrane</keyword>
<evidence type="ECO:0000313" key="23">
    <source>
        <dbReference type="EMBL" id="PWK33119.1"/>
    </source>
</evidence>
<dbReference type="PANTHER" id="PTHR32309">
    <property type="entry name" value="TYROSINE-PROTEIN KINASE"/>
    <property type="match status" value="1"/>
</dbReference>
<dbReference type="NCBIfam" id="TIGR01007">
    <property type="entry name" value="eps_fam"/>
    <property type="match status" value="1"/>
</dbReference>
<sequence length="750" mass="81453">MSNVRSFRDRAPDTWEEDDKPIDMTSYLDVLIRYRWTFILVAAAILGCGLLYAFLARPVYRADMLVQVEDTTPGNSATKMVANISPVFDVKPAASAEIELLRSRMVVGKAVDSLRLDIEAAPKYLPLIGAAIASYNPELTKPGLFGFGGFAWGGESISVSRLDVPAEMDGRRMVVTALGDKKYRLSFASNDQTAEGTVGAPLTVALPSGDVTLQVERLDGQPGAQFVVRHVGRGAAITQLQDRLMIGERGKQSGVIGVALEGYLPGKTAAILNEIGNEYVEQNVRRKAAEAEKSVAFLEGQLPQLKQQVETAESRYNAMRNQRGTIDLSEESKLMLAQSVQIQTKLQELRQKRQELIARFTGNHPTIEILDNQIAGLTGQLNGVSGKIQRLPEVEQNVLRLMRDVKVSTELYQSLLNDVQQLRLVKASKVGTARLVDPAEVPMKPVRPNRMLIAGTSAALAVIAALLVVAMRRMLDGGVTDADEIESQCGMTVYATIPMSPQQARLTRAKSAPNDVLAIQQPDDPAIESLRSFRTALQFALLNAPDNHVVLFTGPAPDAGKSFLSANFAVVAAASGRRVMLIDGDLRRGELNSRFHATRKPGLTELLTTGADLDEVIQQGVAPNVDFISTGAVPPLAADILQSPGMDRLLATLRDRYDLVLIDTPPVLAASDASILAPKAGAVFLVARADATTASELTAARRLIEQAGGDVKGVLFNGLKVEGRWYRAHYRFGKYRYLNRYGSTEQAKRA</sequence>
<dbReference type="Pfam" id="PF23607">
    <property type="entry name" value="WZC_N"/>
    <property type="match status" value="1"/>
</dbReference>
<evidence type="ECO:0000256" key="2">
    <source>
        <dbReference type="ARBA" id="ARBA00008883"/>
    </source>
</evidence>
<dbReference type="Proteomes" id="UP000245754">
    <property type="component" value="Unassembled WGS sequence"/>
</dbReference>
<comment type="function">
    <text evidence="15">Probably involved in polymerization and/or export of exopolysaccharide EPS I which functions as a virulence factor. May be involved in an ATP-dependent process in the pathway for EPS I production, possibly export of the trimeric repeat units across the inner membrane or their polymerization.</text>
</comment>
<comment type="subcellular location">
    <subcellularLocation>
        <location evidence="1">Cell inner membrane</location>
        <topology evidence="1">Multi-pass membrane protein</topology>
    </subcellularLocation>
</comment>
<feature type="transmembrane region" description="Helical" evidence="19">
    <location>
        <begin position="34"/>
        <end position="55"/>
    </location>
</feature>
<dbReference type="RefSeq" id="WP_109584870.1">
    <property type="nucleotide sequence ID" value="NZ_QGGT01000005.1"/>
</dbReference>
<dbReference type="InterPro" id="IPR050445">
    <property type="entry name" value="Bact_polysacc_biosynth/exp"/>
</dbReference>
<evidence type="ECO:0000256" key="1">
    <source>
        <dbReference type="ARBA" id="ARBA00004429"/>
    </source>
</evidence>
<evidence type="ECO:0000256" key="15">
    <source>
        <dbReference type="ARBA" id="ARBA00054296"/>
    </source>
</evidence>
<comment type="caution">
    <text evidence="23">The sequence shown here is derived from an EMBL/GenBank/DDBJ whole genome shotgun (WGS) entry which is preliminary data.</text>
</comment>
<dbReference type="Pfam" id="PF13807">
    <property type="entry name" value="GNVR"/>
    <property type="match status" value="1"/>
</dbReference>
<evidence type="ECO:0000259" key="20">
    <source>
        <dbReference type="Pfam" id="PF02706"/>
    </source>
</evidence>
<dbReference type="FunFam" id="3.40.50.300:FF:000527">
    <property type="entry name" value="Tyrosine-protein kinase etk"/>
    <property type="match status" value="1"/>
</dbReference>
<keyword evidence="4" id="KW-0997">Cell inner membrane</keyword>
<dbReference type="GO" id="GO:0042802">
    <property type="term" value="F:identical protein binding"/>
    <property type="evidence" value="ECO:0007669"/>
    <property type="project" value="UniProtKB-ARBA"/>
</dbReference>
<evidence type="ECO:0000256" key="5">
    <source>
        <dbReference type="ARBA" id="ARBA00022679"/>
    </source>
</evidence>
<feature type="domain" description="AAA" evidence="21">
    <location>
        <begin position="560"/>
        <end position="676"/>
    </location>
</feature>